<keyword evidence="2" id="KW-0812">Transmembrane</keyword>
<dbReference type="AlphaFoldDB" id="A0A0C3BZ96"/>
<feature type="compositionally biased region" description="Polar residues" evidence="1">
    <location>
        <begin position="7"/>
        <end position="16"/>
    </location>
</feature>
<protein>
    <submittedName>
        <fullName evidence="3">Uncharacterized protein</fullName>
    </submittedName>
</protein>
<keyword evidence="2" id="KW-0472">Membrane</keyword>
<reference evidence="4" key="2">
    <citation type="submission" date="2015-01" db="EMBL/GenBank/DDBJ databases">
        <title>Evolutionary Origins and Diversification of the Mycorrhizal Mutualists.</title>
        <authorList>
            <consortium name="DOE Joint Genome Institute"/>
            <consortium name="Mycorrhizal Genomics Consortium"/>
            <person name="Kohler A."/>
            <person name="Kuo A."/>
            <person name="Nagy L.G."/>
            <person name="Floudas D."/>
            <person name="Copeland A."/>
            <person name="Barry K.W."/>
            <person name="Cichocki N."/>
            <person name="Veneault-Fourrey C."/>
            <person name="LaButti K."/>
            <person name="Lindquist E.A."/>
            <person name="Lipzen A."/>
            <person name="Lundell T."/>
            <person name="Morin E."/>
            <person name="Murat C."/>
            <person name="Riley R."/>
            <person name="Ohm R."/>
            <person name="Sun H."/>
            <person name="Tunlid A."/>
            <person name="Henrissat B."/>
            <person name="Grigoriev I.V."/>
            <person name="Hibbett D.S."/>
            <person name="Martin F."/>
        </authorList>
    </citation>
    <scope>NUCLEOTIDE SEQUENCE [LARGE SCALE GENOMIC DNA]</scope>
    <source>
        <strain evidence="4">h7</strain>
    </source>
</reference>
<dbReference type="HOGENOM" id="CLU_1272441_0_0_1"/>
<organism evidence="3 4">
    <name type="scientific">Hebeloma cylindrosporum</name>
    <dbReference type="NCBI Taxonomy" id="76867"/>
    <lineage>
        <taxon>Eukaryota</taxon>
        <taxon>Fungi</taxon>
        <taxon>Dikarya</taxon>
        <taxon>Basidiomycota</taxon>
        <taxon>Agaricomycotina</taxon>
        <taxon>Agaricomycetes</taxon>
        <taxon>Agaricomycetidae</taxon>
        <taxon>Agaricales</taxon>
        <taxon>Agaricineae</taxon>
        <taxon>Hymenogastraceae</taxon>
        <taxon>Hebeloma</taxon>
    </lineage>
</organism>
<dbReference type="OrthoDB" id="3066919at2759"/>
<gene>
    <name evidence="3" type="ORF">M413DRAFT_448904</name>
</gene>
<evidence type="ECO:0000313" key="3">
    <source>
        <dbReference type="EMBL" id="KIM36771.1"/>
    </source>
</evidence>
<evidence type="ECO:0000256" key="1">
    <source>
        <dbReference type="SAM" id="MobiDB-lite"/>
    </source>
</evidence>
<reference evidence="3 4" key="1">
    <citation type="submission" date="2014-04" db="EMBL/GenBank/DDBJ databases">
        <authorList>
            <consortium name="DOE Joint Genome Institute"/>
            <person name="Kuo A."/>
            <person name="Gay G."/>
            <person name="Dore J."/>
            <person name="Kohler A."/>
            <person name="Nagy L.G."/>
            <person name="Floudas D."/>
            <person name="Copeland A."/>
            <person name="Barry K.W."/>
            <person name="Cichocki N."/>
            <person name="Veneault-Fourrey C."/>
            <person name="LaButti K."/>
            <person name="Lindquist E.A."/>
            <person name="Lipzen A."/>
            <person name="Lundell T."/>
            <person name="Morin E."/>
            <person name="Murat C."/>
            <person name="Sun H."/>
            <person name="Tunlid A."/>
            <person name="Henrissat B."/>
            <person name="Grigoriev I.V."/>
            <person name="Hibbett D.S."/>
            <person name="Martin F."/>
            <person name="Nordberg H.P."/>
            <person name="Cantor M.N."/>
            <person name="Hua S.X."/>
        </authorList>
    </citation>
    <scope>NUCLEOTIDE SEQUENCE [LARGE SCALE GENOMIC DNA]</scope>
    <source>
        <strain evidence="4">h7</strain>
    </source>
</reference>
<accession>A0A0C3BZ96</accession>
<dbReference type="EMBL" id="KN831802">
    <property type="protein sequence ID" value="KIM36771.1"/>
    <property type="molecule type" value="Genomic_DNA"/>
</dbReference>
<sequence length="217" mass="23295">MIIIDPSETTGNSPNERSPLKTGEMSATTPLAGGQAPPPPYAAEPVTAPVHSYQAAQSVPAHQQIYVQQPQTGGPFKRFLKAFLVAVLALFLWGIFLDSVDMAIGTSAGRYGKSQGMRIRWIIHEWYVGSDGTKSSSSPPVLCPCEDQVTPTTPGRVRPIQYPPIVQSSKSSPLPIQYPSALPKGEIEVSQQASFLPKAQVPASNPFQTAIRNPNST</sequence>
<keyword evidence="4" id="KW-1185">Reference proteome</keyword>
<name>A0A0C3BZ96_HEBCY</name>
<proteinExistence type="predicted"/>
<feature type="transmembrane region" description="Helical" evidence="2">
    <location>
        <begin position="79"/>
        <end position="97"/>
    </location>
</feature>
<dbReference type="Proteomes" id="UP000053424">
    <property type="component" value="Unassembled WGS sequence"/>
</dbReference>
<evidence type="ECO:0000256" key="2">
    <source>
        <dbReference type="SAM" id="Phobius"/>
    </source>
</evidence>
<keyword evidence="2" id="KW-1133">Transmembrane helix</keyword>
<feature type="compositionally biased region" description="Polar residues" evidence="1">
    <location>
        <begin position="202"/>
        <end position="217"/>
    </location>
</feature>
<feature type="region of interest" description="Disordered" evidence="1">
    <location>
        <begin position="198"/>
        <end position="217"/>
    </location>
</feature>
<evidence type="ECO:0000313" key="4">
    <source>
        <dbReference type="Proteomes" id="UP000053424"/>
    </source>
</evidence>
<feature type="region of interest" description="Disordered" evidence="1">
    <location>
        <begin position="1"/>
        <end position="45"/>
    </location>
</feature>